<evidence type="ECO:0000256" key="2">
    <source>
        <dbReference type="ARBA" id="ARBA00023015"/>
    </source>
</evidence>
<keyword evidence="10" id="KW-1185">Reference proteome</keyword>
<evidence type="ECO:0000256" key="4">
    <source>
        <dbReference type="ARBA" id="ARBA00023125"/>
    </source>
</evidence>
<dbReference type="InterPro" id="IPR014284">
    <property type="entry name" value="RNA_pol_sigma-70_dom"/>
</dbReference>
<feature type="region of interest" description="Disordered" evidence="6">
    <location>
        <begin position="78"/>
        <end position="97"/>
    </location>
</feature>
<dbReference type="SUPFAM" id="SSF88659">
    <property type="entry name" value="Sigma3 and sigma4 domains of RNA polymerase sigma factors"/>
    <property type="match status" value="1"/>
</dbReference>
<keyword evidence="4" id="KW-0238">DNA-binding</keyword>
<gene>
    <name evidence="9" type="ORF">ACFPGP_22520</name>
</gene>
<name>A0ABW0BRH4_9ACTN</name>
<reference evidence="10" key="1">
    <citation type="journal article" date="2019" name="Int. J. Syst. Evol. Microbiol.">
        <title>The Global Catalogue of Microorganisms (GCM) 10K type strain sequencing project: providing services to taxonomists for standard genome sequencing and annotation.</title>
        <authorList>
            <consortium name="The Broad Institute Genomics Platform"/>
            <consortium name="The Broad Institute Genome Sequencing Center for Infectious Disease"/>
            <person name="Wu L."/>
            <person name="Ma J."/>
        </authorList>
    </citation>
    <scope>NUCLEOTIDE SEQUENCE [LARGE SCALE GENOMIC DNA]</scope>
    <source>
        <strain evidence="10">DFY41</strain>
    </source>
</reference>
<keyword evidence="2" id="KW-0805">Transcription regulation</keyword>
<dbReference type="InterPro" id="IPR014325">
    <property type="entry name" value="RNA_pol_sigma-E_actinobac"/>
</dbReference>
<comment type="similarity">
    <text evidence="1">Belongs to the sigma-70 factor family. ECF subfamily.</text>
</comment>
<comment type="caution">
    <text evidence="9">The sequence shown here is derived from an EMBL/GenBank/DDBJ whole genome shotgun (WGS) entry which is preliminary data.</text>
</comment>
<dbReference type="InterPro" id="IPR036388">
    <property type="entry name" value="WH-like_DNA-bd_sf"/>
</dbReference>
<dbReference type="InterPro" id="IPR013324">
    <property type="entry name" value="RNA_pol_sigma_r3/r4-like"/>
</dbReference>
<dbReference type="PANTHER" id="PTHR43133:SF50">
    <property type="entry name" value="ECF RNA POLYMERASE SIGMA FACTOR SIGM"/>
    <property type="match status" value="1"/>
</dbReference>
<dbReference type="EMBL" id="JBHSKD010000028">
    <property type="protein sequence ID" value="MFC5179467.1"/>
    <property type="molecule type" value="Genomic_DNA"/>
</dbReference>
<evidence type="ECO:0000313" key="10">
    <source>
        <dbReference type="Proteomes" id="UP001596087"/>
    </source>
</evidence>
<dbReference type="Pfam" id="PF08281">
    <property type="entry name" value="Sigma70_r4_2"/>
    <property type="match status" value="1"/>
</dbReference>
<keyword evidence="3" id="KW-0731">Sigma factor</keyword>
<keyword evidence="5" id="KW-0804">Transcription</keyword>
<dbReference type="PANTHER" id="PTHR43133">
    <property type="entry name" value="RNA POLYMERASE ECF-TYPE SIGMA FACTO"/>
    <property type="match status" value="1"/>
</dbReference>
<dbReference type="InterPro" id="IPR013325">
    <property type="entry name" value="RNA_pol_sigma_r2"/>
</dbReference>
<accession>A0ABW0BRH4</accession>
<evidence type="ECO:0000259" key="8">
    <source>
        <dbReference type="Pfam" id="PF08281"/>
    </source>
</evidence>
<evidence type="ECO:0000256" key="5">
    <source>
        <dbReference type="ARBA" id="ARBA00023163"/>
    </source>
</evidence>
<feature type="domain" description="RNA polymerase sigma factor 70 region 4 type 2" evidence="8">
    <location>
        <begin position="105"/>
        <end position="156"/>
    </location>
</feature>
<dbReference type="NCBIfam" id="TIGR02983">
    <property type="entry name" value="SigE-fam_strep"/>
    <property type="match status" value="1"/>
</dbReference>
<dbReference type="CDD" id="cd06171">
    <property type="entry name" value="Sigma70_r4"/>
    <property type="match status" value="1"/>
</dbReference>
<evidence type="ECO:0000256" key="6">
    <source>
        <dbReference type="SAM" id="MobiDB-lite"/>
    </source>
</evidence>
<protein>
    <submittedName>
        <fullName evidence="9">SigE family RNA polymerase sigma factor</fullName>
    </submittedName>
</protein>
<dbReference type="Gene3D" id="1.10.1740.10">
    <property type="match status" value="1"/>
</dbReference>
<feature type="domain" description="RNA polymerase sigma-70 region 2" evidence="7">
    <location>
        <begin position="18"/>
        <end position="78"/>
    </location>
</feature>
<proteinExistence type="inferred from homology"/>
<dbReference type="InterPro" id="IPR007627">
    <property type="entry name" value="RNA_pol_sigma70_r2"/>
</dbReference>
<dbReference type="Gene3D" id="1.10.10.10">
    <property type="entry name" value="Winged helix-like DNA-binding domain superfamily/Winged helix DNA-binding domain"/>
    <property type="match status" value="1"/>
</dbReference>
<dbReference type="Proteomes" id="UP001596087">
    <property type="component" value="Unassembled WGS sequence"/>
</dbReference>
<dbReference type="RefSeq" id="WP_378593673.1">
    <property type="nucleotide sequence ID" value="NZ_JBHSKD010000028.1"/>
</dbReference>
<dbReference type="NCBIfam" id="TIGR02937">
    <property type="entry name" value="sigma70-ECF"/>
    <property type="match status" value="1"/>
</dbReference>
<sequence>MSADADAEFEAFVRGTWPTLRQAAFALTRDRTQAEDLLQDVLTRTYARWRTVGRGDPVAYVRRALVNAYVDTWRRSRRIREEPTDPPPDRPAHDGTDDRLAARADVEDLLANLTPRERAIVVLRHYFDLPEAEVAATLGCSVGTVKSTCSRALQRLRVLAAPSQEELS</sequence>
<evidence type="ECO:0000256" key="3">
    <source>
        <dbReference type="ARBA" id="ARBA00023082"/>
    </source>
</evidence>
<organism evidence="9 10">
    <name type="scientific">Nocardioides taihuensis</name>
    <dbReference type="NCBI Taxonomy" id="1835606"/>
    <lineage>
        <taxon>Bacteria</taxon>
        <taxon>Bacillati</taxon>
        <taxon>Actinomycetota</taxon>
        <taxon>Actinomycetes</taxon>
        <taxon>Propionibacteriales</taxon>
        <taxon>Nocardioidaceae</taxon>
        <taxon>Nocardioides</taxon>
    </lineage>
</organism>
<evidence type="ECO:0000259" key="7">
    <source>
        <dbReference type="Pfam" id="PF04542"/>
    </source>
</evidence>
<evidence type="ECO:0000256" key="1">
    <source>
        <dbReference type="ARBA" id="ARBA00010641"/>
    </source>
</evidence>
<feature type="compositionally biased region" description="Basic and acidic residues" evidence="6">
    <location>
        <begin position="79"/>
        <end position="97"/>
    </location>
</feature>
<dbReference type="InterPro" id="IPR039425">
    <property type="entry name" value="RNA_pol_sigma-70-like"/>
</dbReference>
<dbReference type="InterPro" id="IPR013249">
    <property type="entry name" value="RNA_pol_sigma70_r4_t2"/>
</dbReference>
<evidence type="ECO:0000313" key="9">
    <source>
        <dbReference type="EMBL" id="MFC5179467.1"/>
    </source>
</evidence>
<dbReference type="Pfam" id="PF04542">
    <property type="entry name" value="Sigma70_r2"/>
    <property type="match status" value="1"/>
</dbReference>
<dbReference type="SUPFAM" id="SSF88946">
    <property type="entry name" value="Sigma2 domain of RNA polymerase sigma factors"/>
    <property type="match status" value="1"/>
</dbReference>